<dbReference type="InterPro" id="IPR008974">
    <property type="entry name" value="TRAF-like"/>
</dbReference>
<dbReference type="Pfam" id="PF00917">
    <property type="entry name" value="MATH"/>
    <property type="match status" value="1"/>
</dbReference>
<dbReference type="SMART" id="SM00061">
    <property type="entry name" value="MATH"/>
    <property type="match status" value="1"/>
</dbReference>
<evidence type="ECO:0000313" key="3">
    <source>
        <dbReference type="Proteomes" id="UP000050741"/>
    </source>
</evidence>
<dbReference type="InterPro" id="IPR002083">
    <property type="entry name" value="MATH/TRAF_dom"/>
</dbReference>
<sequence>MEPSESQSSSNTGGDQIKDNKYKHSGQILFRMPNFKEFSEGRGPKIIHSDAVEYINGLPWRILINHLDAYVGNFLQCDGDKTDMTWTCAATLKLCIVSCKKSGKCLRQRECRHIFNAIENNWGFPEFIEFKDLMDPMNGLHNAEEDTVTFKAIVVAEEPNGMPGVRSEDVLMVNGTMVYLNKHVS</sequence>
<dbReference type="Gene3D" id="2.60.210.10">
    <property type="entry name" value="Apoptosis, Tumor Necrosis Factor Receptor Associated Protein 2, Chain A"/>
    <property type="match status" value="1"/>
</dbReference>
<proteinExistence type="predicted"/>
<evidence type="ECO:0000259" key="2">
    <source>
        <dbReference type="PROSITE" id="PS50144"/>
    </source>
</evidence>
<dbReference type="WBParaSite" id="GPLIN_000350700">
    <property type="protein sequence ID" value="GPLIN_000350700"/>
    <property type="gene ID" value="GPLIN_000350700"/>
</dbReference>
<accession>A0A183BSC1</accession>
<name>A0A183BSC1_GLOPA</name>
<dbReference type="Proteomes" id="UP000050741">
    <property type="component" value="Unassembled WGS sequence"/>
</dbReference>
<feature type="region of interest" description="Disordered" evidence="1">
    <location>
        <begin position="1"/>
        <end position="20"/>
    </location>
</feature>
<keyword evidence="3" id="KW-1185">Reference proteome</keyword>
<reference evidence="4" key="2">
    <citation type="submission" date="2016-06" db="UniProtKB">
        <authorList>
            <consortium name="WormBaseParasite"/>
        </authorList>
    </citation>
    <scope>IDENTIFICATION</scope>
</reference>
<feature type="compositionally biased region" description="Polar residues" evidence="1">
    <location>
        <begin position="1"/>
        <end position="14"/>
    </location>
</feature>
<reference evidence="3" key="1">
    <citation type="submission" date="2014-05" db="EMBL/GenBank/DDBJ databases">
        <title>The genome and life-stage specific transcriptomes of Globodera pallida elucidate key aspects of plant parasitism by a cyst nematode.</title>
        <authorList>
            <person name="Cotton J.A."/>
            <person name="Lilley C.J."/>
            <person name="Jones L.M."/>
            <person name="Kikuchi T."/>
            <person name="Reid A.J."/>
            <person name="Thorpe P."/>
            <person name="Tsai I.J."/>
            <person name="Beasley H."/>
            <person name="Blok V."/>
            <person name="Cock P.J.A."/>
            <person name="Van den Akker S.E."/>
            <person name="Holroyd N."/>
            <person name="Hunt M."/>
            <person name="Mantelin S."/>
            <person name="Naghra H."/>
            <person name="Pain A."/>
            <person name="Palomares-Rius J.E."/>
            <person name="Zarowiecki M."/>
            <person name="Berriman M."/>
            <person name="Jones J.T."/>
            <person name="Urwin P.E."/>
        </authorList>
    </citation>
    <scope>NUCLEOTIDE SEQUENCE [LARGE SCALE GENOMIC DNA]</scope>
    <source>
        <strain evidence="3">Lindley</strain>
    </source>
</reference>
<dbReference type="SUPFAM" id="SSF49599">
    <property type="entry name" value="TRAF domain-like"/>
    <property type="match status" value="1"/>
</dbReference>
<feature type="domain" description="MATH" evidence="2">
    <location>
        <begin position="25"/>
        <end position="154"/>
    </location>
</feature>
<dbReference type="AlphaFoldDB" id="A0A183BSC1"/>
<evidence type="ECO:0000256" key="1">
    <source>
        <dbReference type="SAM" id="MobiDB-lite"/>
    </source>
</evidence>
<dbReference type="PROSITE" id="PS50144">
    <property type="entry name" value="MATH"/>
    <property type="match status" value="1"/>
</dbReference>
<evidence type="ECO:0000313" key="4">
    <source>
        <dbReference type="WBParaSite" id="GPLIN_000350700"/>
    </source>
</evidence>
<organism evidence="3 4">
    <name type="scientific">Globodera pallida</name>
    <name type="common">Potato cyst nematode worm</name>
    <name type="synonym">Heterodera pallida</name>
    <dbReference type="NCBI Taxonomy" id="36090"/>
    <lineage>
        <taxon>Eukaryota</taxon>
        <taxon>Metazoa</taxon>
        <taxon>Ecdysozoa</taxon>
        <taxon>Nematoda</taxon>
        <taxon>Chromadorea</taxon>
        <taxon>Rhabditida</taxon>
        <taxon>Tylenchina</taxon>
        <taxon>Tylenchomorpha</taxon>
        <taxon>Tylenchoidea</taxon>
        <taxon>Heteroderidae</taxon>
        <taxon>Heteroderinae</taxon>
        <taxon>Globodera</taxon>
    </lineage>
</organism>
<protein>
    <submittedName>
        <fullName evidence="4">MATH domain-containing protein</fullName>
    </submittedName>
</protein>